<sequence length="174" mass="19307">MKKIWQRQRRDEAEATMCSILSRLLCDLVPAWKSTRGPAGSAQRVCPKSDPIPLMQTADDDRGQDRLLPQSPMTKLLRTGEPFGPGGSEGLMGLKGFRNRGKCRAFSALSDALDVARYRPDSTNTNPARVLSFSQPPIIVLYCVIRASHPLIHNNLIIPQLMQQIQRTPRGTGD</sequence>
<accession>A0A4P9W0D8</accession>
<feature type="region of interest" description="Disordered" evidence="1">
    <location>
        <begin position="35"/>
        <end position="65"/>
    </location>
</feature>
<dbReference type="Proteomes" id="UP000269721">
    <property type="component" value="Unassembled WGS sequence"/>
</dbReference>
<evidence type="ECO:0000313" key="3">
    <source>
        <dbReference type="Proteomes" id="UP000269721"/>
    </source>
</evidence>
<organism evidence="2 3">
    <name type="scientific">Blyttiomyces helicus</name>
    <dbReference type="NCBI Taxonomy" id="388810"/>
    <lineage>
        <taxon>Eukaryota</taxon>
        <taxon>Fungi</taxon>
        <taxon>Fungi incertae sedis</taxon>
        <taxon>Chytridiomycota</taxon>
        <taxon>Chytridiomycota incertae sedis</taxon>
        <taxon>Chytridiomycetes</taxon>
        <taxon>Chytridiomycetes incertae sedis</taxon>
        <taxon>Blyttiomyces</taxon>
    </lineage>
</organism>
<proteinExistence type="predicted"/>
<evidence type="ECO:0000256" key="1">
    <source>
        <dbReference type="SAM" id="MobiDB-lite"/>
    </source>
</evidence>
<keyword evidence="3" id="KW-1185">Reference proteome</keyword>
<protein>
    <submittedName>
        <fullName evidence="2">Uncharacterized protein</fullName>
    </submittedName>
</protein>
<gene>
    <name evidence="2" type="ORF">BDK51DRAFT_52775</name>
</gene>
<evidence type="ECO:0000313" key="2">
    <source>
        <dbReference type="EMBL" id="RKO85601.1"/>
    </source>
</evidence>
<dbReference type="AlphaFoldDB" id="A0A4P9W0D8"/>
<name>A0A4P9W0D8_9FUNG</name>
<reference evidence="3" key="1">
    <citation type="journal article" date="2018" name="Nat. Microbiol.">
        <title>Leveraging single-cell genomics to expand the fungal tree of life.</title>
        <authorList>
            <person name="Ahrendt S.R."/>
            <person name="Quandt C.A."/>
            <person name="Ciobanu D."/>
            <person name="Clum A."/>
            <person name="Salamov A."/>
            <person name="Andreopoulos B."/>
            <person name="Cheng J.F."/>
            <person name="Woyke T."/>
            <person name="Pelin A."/>
            <person name="Henrissat B."/>
            <person name="Reynolds N.K."/>
            <person name="Benny G.L."/>
            <person name="Smith M.E."/>
            <person name="James T.Y."/>
            <person name="Grigoriev I.V."/>
        </authorList>
    </citation>
    <scope>NUCLEOTIDE SEQUENCE [LARGE SCALE GENOMIC DNA]</scope>
</reference>
<dbReference type="EMBL" id="KZ998927">
    <property type="protein sequence ID" value="RKO85601.1"/>
    <property type="molecule type" value="Genomic_DNA"/>
</dbReference>